<name>A0A7S1FLF4_9STRA</name>
<reference evidence="4" key="1">
    <citation type="submission" date="2021-01" db="EMBL/GenBank/DDBJ databases">
        <authorList>
            <person name="Corre E."/>
            <person name="Pelletier E."/>
            <person name="Niang G."/>
            <person name="Scheremetjew M."/>
            <person name="Finn R."/>
            <person name="Kale V."/>
            <person name="Holt S."/>
            <person name="Cochrane G."/>
            <person name="Meng A."/>
            <person name="Brown T."/>
            <person name="Cohen L."/>
        </authorList>
    </citation>
    <scope>NUCLEOTIDE SEQUENCE</scope>
    <source>
        <strain evidence="4">308</strain>
    </source>
</reference>
<evidence type="ECO:0000256" key="2">
    <source>
        <dbReference type="ARBA" id="ARBA00022729"/>
    </source>
</evidence>
<keyword evidence="2" id="KW-0732">Signal</keyword>
<feature type="transmembrane region" description="Helical" evidence="3">
    <location>
        <begin position="21"/>
        <end position="39"/>
    </location>
</feature>
<comment type="subcellular location">
    <subcellularLocation>
        <location evidence="1">Membrane</location>
        <topology evidence="1">Single-pass membrane protein</topology>
    </subcellularLocation>
</comment>
<dbReference type="PANTHER" id="PTHR48053">
    <property type="entry name" value="LEUCINE RICH REPEAT FAMILY PROTEIN, EXPRESSED"/>
    <property type="match status" value="1"/>
</dbReference>
<feature type="transmembrane region" description="Helical" evidence="3">
    <location>
        <begin position="346"/>
        <end position="363"/>
    </location>
</feature>
<organism evidence="4">
    <name type="scientific">Corethron hystrix</name>
    <dbReference type="NCBI Taxonomy" id="216773"/>
    <lineage>
        <taxon>Eukaryota</taxon>
        <taxon>Sar</taxon>
        <taxon>Stramenopiles</taxon>
        <taxon>Ochrophyta</taxon>
        <taxon>Bacillariophyta</taxon>
        <taxon>Coscinodiscophyceae</taxon>
        <taxon>Corethrophycidae</taxon>
        <taxon>Corethrales</taxon>
        <taxon>Corethraceae</taxon>
        <taxon>Corethron</taxon>
    </lineage>
</organism>
<accession>A0A7S1FLF4</accession>
<dbReference type="AlphaFoldDB" id="A0A7S1FLF4"/>
<keyword evidence="3" id="KW-0472">Membrane</keyword>
<dbReference type="InterPro" id="IPR051716">
    <property type="entry name" value="Plant_RL_S/T_kinase"/>
</dbReference>
<proteinExistence type="predicted"/>
<dbReference type="Pfam" id="PF00560">
    <property type="entry name" value="LRR_1"/>
    <property type="match status" value="1"/>
</dbReference>
<dbReference type="PANTHER" id="PTHR48053:SF164">
    <property type="entry name" value="LEUCINE-RICH REPEAT-CONTAINING N-TERMINAL PLANT-TYPE DOMAIN-CONTAINING PROTEIN"/>
    <property type="match status" value="1"/>
</dbReference>
<evidence type="ECO:0000313" key="4">
    <source>
        <dbReference type="EMBL" id="CAD8873632.1"/>
    </source>
</evidence>
<evidence type="ECO:0000256" key="1">
    <source>
        <dbReference type="ARBA" id="ARBA00004167"/>
    </source>
</evidence>
<sequence>MRSANRFNSPRLYIVSQIIRKMIASRVILIGLIYAVYIINSVAGSGSHSGDDQCAADDDDGVYSLTDSEILSIIYSKCSGKHWPKENRTNWMSKKSVCFWSGVTCSATDDDGGQSVVTALDLSYHHLSCTLPGSVFKLQNLQSLDVSNNPKLTMSFTEITYANCLQKLDMSSTGSTSISGIGYAPYLDYLKMSNTYLPNALNEMGTLAVSYLYMSNCRTKGIIPEGFYGDIDDEEYDDHIFMDISNNYLTGTLPYEFSRFTNLYLLADDNMFSGMDSYLCNMTDWNDGMVGNFGCDAIMCPKGTFNELGRMYGSSGIACEPCKRAVYYGSVECRKKTMSRTGSHPFTGFLVFVVGMCGAIFIVKRLWGTLNNNFDFEQHGGLYS</sequence>
<keyword evidence="3" id="KW-0812">Transmembrane</keyword>
<evidence type="ECO:0000256" key="3">
    <source>
        <dbReference type="SAM" id="Phobius"/>
    </source>
</evidence>
<dbReference type="SUPFAM" id="SSF52058">
    <property type="entry name" value="L domain-like"/>
    <property type="match status" value="1"/>
</dbReference>
<dbReference type="InterPro" id="IPR032675">
    <property type="entry name" value="LRR_dom_sf"/>
</dbReference>
<dbReference type="Gene3D" id="3.80.10.10">
    <property type="entry name" value="Ribonuclease Inhibitor"/>
    <property type="match status" value="1"/>
</dbReference>
<keyword evidence="3" id="KW-1133">Transmembrane helix</keyword>
<dbReference type="InterPro" id="IPR001611">
    <property type="entry name" value="Leu-rich_rpt"/>
</dbReference>
<dbReference type="GO" id="GO:0016020">
    <property type="term" value="C:membrane"/>
    <property type="evidence" value="ECO:0007669"/>
    <property type="project" value="UniProtKB-SubCell"/>
</dbReference>
<evidence type="ECO:0008006" key="5">
    <source>
        <dbReference type="Google" id="ProtNLM"/>
    </source>
</evidence>
<dbReference type="EMBL" id="HBFR01001212">
    <property type="protein sequence ID" value="CAD8873632.1"/>
    <property type="molecule type" value="Transcribed_RNA"/>
</dbReference>
<protein>
    <recommendedName>
        <fullName evidence="5">Leucine-rich repeat-containing N-terminal plant-type domain-containing protein</fullName>
    </recommendedName>
</protein>
<gene>
    <name evidence="4" type="ORF">CHYS00102_LOCUS790</name>
</gene>